<evidence type="ECO:0000313" key="2">
    <source>
        <dbReference type="EMBL" id="HIU42277.1"/>
    </source>
</evidence>
<reference evidence="2" key="2">
    <citation type="journal article" date="2021" name="PeerJ">
        <title>Extensive microbial diversity within the chicken gut microbiome revealed by metagenomics and culture.</title>
        <authorList>
            <person name="Gilroy R."/>
            <person name="Ravi A."/>
            <person name="Getino M."/>
            <person name="Pursley I."/>
            <person name="Horton D.L."/>
            <person name="Alikhan N.F."/>
            <person name="Baker D."/>
            <person name="Gharbi K."/>
            <person name="Hall N."/>
            <person name="Watson M."/>
            <person name="Adriaenssens E.M."/>
            <person name="Foster-Nyarko E."/>
            <person name="Jarju S."/>
            <person name="Secka A."/>
            <person name="Antonio M."/>
            <person name="Oren A."/>
            <person name="Chaudhuri R.R."/>
            <person name="La Ragione R."/>
            <person name="Hildebrand F."/>
            <person name="Pallen M.J."/>
        </authorList>
    </citation>
    <scope>NUCLEOTIDE SEQUENCE</scope>
    <source>
        <strain evidence="2">4509</strain>
    </source>
</reference>
<proteinExistence type="predicted"/>
<dbReference type="EMBL" id="DVMX01000135">
    <property type="protein sequence ID" value="HIU42277.1"/>
    <property type="molecule type" value="Genomic_DNA"/>
</dbReference>
<dbReference type="InterPro" id="IPR043472">
    <property type="entry name" value="Macro_dom-like"/>
</dbReference>
<dbReference type="Pfam" id="PF01661">
    <property type="entry name" value="Macro"/>
    <property type="match status" value="1"/>
</dbReference>
<dbReference type="SUPFAM" id="SSF52949">
    <property type="entry name" value="Macro domain-like"/>
    <property type="match status" value="1"/>
</dbReference>
<reference evidence="2" key="1">
    <citation type="submission" date="2020-10" db="EMBL/GenBank/DDBJ databases">
        <authorList>
            <person name="Gilroy R."/>
        </authorList>
    </citation>
    <scope>NUCLEOTIDE SEQUENCE</scope>
    <source>
        <strain evidence="2">4509</strain>
    </source>
</reference>
<dbReference type="SMART" id="SM00506">
    <property type="entry name" value="A1pp"/>
    <property type="match status" value="1"/>
</dbReference>
<evidence type="ECO:0000259" key="1">
    <source>
        <dbReference type="PROSITE" id="PS51154"/>
    </source>
</evidence>
<dbReference type="GO" id="GO:0016787">
    <property type="term" value="F:hydrolase activity"/>
    <property type="evidence" value="ECO:0007669"/>
    <property type="project" value="UniProtKB-KW"/>
</dbReference>
<organism evidence="2 3">
    <name type="scientific">Candidatus Egerieicola faecale</name>
    <dbReference type="NCBI Taxonomy" id="2840774"/>
    <lineage>
        <taxon>Bacteria</taxon>
        <taxon>Bacillati</taxon>
        <taxon>Bacillota</taxon>
        <taxon>Clostridia</taxon>
        <taxon>Eubacteriales</taxon>
        <taxon>Oscillospiraceae</taxon>
        <taxon>Oscillospiraceae incertae sedis</taxon>
        <taxon>Candidatus Egerieicola</taxon>
    </lineage>
</organism>
<keyword evidence="2" id="KW-0378">Hydrolase</keyword>
<feature type="domain" description="Macro" evidence="1">
    <location>
        <begin position="70"/>
        <end position="259"/>
    </location>
</feature>
<dbReference type="PANTHER" id="PTHR11106">
    <property type="entry name" value="GANGLIOSIDE INDUCED DIFFERENTIATION ASSOCIATED PROTEIN 2-RELATED"/>
    <property type="match status" value="1"/>
</dbReference>
<dbReference type="InterPro" id="IPR002589">
    <property type="entry name" value="Macro_dom"/>
</dbReference>
<name>A0A9D1IUA5_9FIRM</name>
<evidence type="ECO:0000313" key="3">
    <source>
        <dbReference type="Proteomes" id="UP000824082"/>
    </source>
</evidence>
<dbReference type="Proteomes" id="UP000824082">
    <property type="component" value="Unassembled WGS sequence"/>
</dbReference>
<dbReference type="PROSITE" id="PS51154">
    <property type="entry name" value="MACRO"/>
    <property type="match status" value="1"/>
</dbReference>
<dbReference type="CDD" id="cd02908">
    <property type="entry name" value="Macro_OAADPr_deacetylase"/>
    <property type="match status" value="1"/>
</dbReference>
<gene>
    <name evidence="2" type="ORF">IAD19_06955</name>
</gene>
<dbReference type="AlphaFoldDB" id="A0A9D1IUA5"/>
<dbReference type="Gene3D" id="3.40.220.10">
    <property type="entry name" value="Leucine Aminopeptidase, subunit E, domain 1"/>
    <property type="match status" value="1"/>
</dbReference>
<comment type="caution">
    <text evidence="2">The sequence shown here is derived from an EMBL/GenBank/DDBJ whole genome shotgun (WGS) entry which is preliminary data.</text>
</comment>
<dbReference type="NCBIfam" id="NF003163">
    <property type="entry name" value="PRK04143.1"/>
    <property type="match status" value="1"/>
</dbReference>
<protein>
    <submittedName>
        <fullName evidence="2">Protein-ADP-ribose hydrolase</fullName>
    </submittedName>
</protein>
<dbReference type="PANTHER" id="PTHR11106:SF27">
    <property type="entry name" value="MACRO DOMAIN-CONTAINING PROTEIN"/>
    <property type="match status" value="1"/>
</dbReference>
<accession>A0A9D1IUA5</accession>
<sequence>MTQQQRRLYLIQELLKEQPQYPEIEIPQDEQGQKQLLRSLFNIRLPRSAGPDFLAVQDAYLQEEIRRKGITRLDDLQPVQEGIYLWQGDITTLACDGIVNAANSQMLGCFVPCHRCIDNAIHTFAGIQLRLACAELMKRQGREEETGKAKITLAFNLPCRYVLHTVGPIVGGRLTQRDKDLLASCYRSCLELAEQNQLKSVAFCCISTGEFHFPNDKGAEIAIQTVKEFQERTQSKIEVIFNVFKETDLNIYRELLSAT</sequence>